<dbReference type="FunFam" id="3.30.1330.10:FF:000013">
    <property type="entry name" value="Phosphoribosylformylglycinamidine synthase"/>
    <property type="match status" value="1"/>
</dbReference>
<dbReference type="SUPFAM" id="SSF55326">
    <property type="entry name" value="PurM N-terminal domain-like"/>
    <property type="match status" value="2"/>
</dbReference>
<dbReference type="Pfam" id="PF13507">
    <property type="entry name" value="GATase_5"/>
    <property type="match status" value="1"/>
</dbReference>
<evidence type="ECO:0000259" key="9">
    <source>
        <dbReference type="Pfam" id="PF18072"/>
    </source>
</evidence>
<dbReference type="InterPro" id="IPR041609">
    <property type="entry name" value="PurL_linker"/>
</dbReference>
<dbReference type="EMBL" id="CP071250">
    <property type="protein sequence ID" value="UUF09418.1"/>
    <property type="molecule type" value="Genomic_DNA"/>
</dbReference>
<evidence type="ECO:0000256" key="6">
    <source>
        <dbReference type="ARBA" id="ARBA00022842"/>
    </source>
</evidence>
<keyword evidence="5" id="KW-0067">ATP-binding</keyword>
<dbReference type="NCBIfam" id="TIGR01857">
    <property type="entry name" value="FGAM-synthase"/>
    <property type="match status" value="1"/>
</dbReference>
<keyword evidence="3" id="KW-0547">Nucleotide-binding</keyword>
<dbReference type="InterPro" id="IPR010918">
    <property type="entry name" value="PurM-like_C_dom"/>
</dbReference>
<dbReference type="PANTHER" id="PTHR10099">
    <property type="entry name" value="PHOSPHORIBOSYLFORMYLGLYCINAMIDINE SYNTHASE"/>
    <property type="match status" value="1"/>
</dbReference>
<reference evidence="11 12" key="1">
    <citation type="submission" date="2021-03" db="EMBL/GenBank/DDBJ databases">
        <title>Comparative Genomics and Metabolomics in the genus Turicibacter.</title>
        <authorList>
            <person name="Maki J."/>
            <person name="Looft T."/>
        </authorList>
    </citation>
    <scope>NUCLEOTIDE SEQUENCE</scope>
    <source>
        <strain evidence="11">ISU324</strain>
        <strain evidence="10 12">MMM721</strain>
    </source>
</reference>
<dbReference type="Gene3D" id="3.40.50.880">
    <property type="match status" value="1"/>
</dbReference>
<keyword evidence="6" id="KW-0460">Magnesium</keyword>
<evidence type="ECO:0000313" key="13">
    <source>
        <dbReference type="Proteomes" id="UP001058072"/>
    </source>
</evidence>
<evidence type="ECO:0000256" key="2">
    <source>
        <dbReference type="ARBA" id="ARBA00022723"/>
    </source>
</evidence>
<feature type="domain" description="PurM-like C-terminal" evidence="8">
    <location>
        <begin position="435"/>
        <end position="587"/>
    </location>
</feature>
<name>A0A9Q9FFE9_9FIRM</name>
<dbReference type="SMART" id="SM01211">
    <property type="entry name" value="GATase_5"/>
    <property type="match status" value="1"/>
</dbReference>
<evidence type="ECO:0000313" key="11">
    <source>
        <dbReference type="EMBL" id="UUF09418.1"/>
    </source>
</evidence>
<keyword evidence="1 11" id="KW-0436">Ligase</keyword>
<keyword evidence="2" id="KW-0479">Metal-binding</keyword>
<evidence type="ECO:0000256" key="7">
    <source>
        <dbReference type="SAM" id="MobiDB-lite"/>
    </source>
</evidence>
<dbReference type="SUPFAM" id="SSF56042">
    <property type="entry name" value="PurM C-terminal domain-like"/>
    <property type="match status" value="2"/>
</dbReference>
<dbReference type="Pfam" id="PF18072">
    <property type="entry name" value="FGAR-AT_linker"/>
    <property type="match status" value="1"/>
</dbReference>
<organism evidence="11 13">
    <name type="scientific">Turicibacter bilis</name>
    <dbReference type="NCBI Taxonomy" id="2735723"/>
    <lineage>
        <taxon>Bacteria</taxon>
        <taxon>Bacillati</taxon>
        <taxon>Bacillota</taxon>
        <taxon>Erysipelotrichia</taxon>
        <taxon>Erysipelotrichales</taxon>
        <taxon>Turicibacteraceae</taxon>
        <taxon>Turicibacter</taxon>
    </lineage>
</organism>
<feature type="domain" description="Phosphoribosylformylglycinamidine synthase linker" evidence="9">
    <location>
        <begin position="180"/>
        <end position="224"/>
    </location>
</feature>
<keyword evidence="12" id="KW-1185">Reference proteome</keyword>
<feature type="compositionally biased region" description="Polar residues" evidence="7">
    <location>
        <begin position="458"/>
        <end position="475"/>
    </location>
</feature>
<dbReference type="Gene3D" id="3.90.650.10">
    <property type="entry name" value="PurM-like C-terminal domain"/>
    <property type="match status" value="2"/>
</dbReference>
<evidence type="ECO:0000256" key="5">
    <source>
        <dbReference type="ARBA" id="ARBA00022840"/>
    </source>
</evidence>
<keyword evidence="4" id="KW-0658">Purine biosynthesis</keyword>
<dbReference type="CDD" id="cd02204">
    <property type="entry name" value="PurL_repeat2"/>
    <property type="match status" value="1"/>
</dbReference>
<dbReference type="Gene3D" id="3.30.1330.10">
    <property type="entry name" value="PurM-like, N-terminal domain"/>
    <property type="match status" value="2"/>
</dbReference>
<dbReference type="GO" id="GO:0005737">
    <property type="term" value="C:cytoplasm"/>
    <property type="evidence" value="ECO:0007669"/>
    <property type="project" value="TreeGrafter"/>
</dbReference>
<dbReference type="GO" id="GO:0006164">
    <property type="term" value="P:purine nucleotide biosynthetic process"/>
    <property type="evidence" value="ECO:0007669"/>
    <property type="project" value="UniProtKB-KW"/>
</dbReference>
<dbReference type="GO" id="GO:0004642">
    <property type="term" value="F:phosphoribosylformylglycinamidine synthase activity"/>
    <property type="evidence" value="ECO:0007669"/>
    <property type="project" value="UniProtKB-EC"/>
</dbReference>
<proteinExistence type="predicted"/>
<dbReference type="CDD" id="cd02203">
    <property type="entry name" value="PurL_repeat1"/>
    <property type="match status" value="1"/>
</dbReference>
<dbReference type="InterPro" id="IPR010141">
    <property type="entry name" value="FGAM_synthase"/>
</dbReference>
<dbReference type="GO" id="GO:0005524">
    <property type="term" value="F:ATP binding"/>
    <property type="evidence" value="ECO:0007669"/>
    <property type="project" value="UniProtKB-KW"/>
</dbReference>
<dbReference type="InterPro" id="IPR036676">
    <property type="entry name" value="PurM-like_C_sf"/>
</dbReference>
<dbReference type="GO" id="GO:0046872">
    <property type="term" value="F:metal ion binding"/>
    <property type="evidence" value="ECO:0007669"/>
    <property type="project" value="UniProtKB-KW"/>
</dbReference>
<dbReference type="EC" id="6.3.5.3" evidence="11"/>
<accession>A0A9Q9FFE9</accession>
<dbReference type="SUPFAM" id="SSF52317">
    <property type="entry name" value="Class I glutamine amidotransferase-like"/>
    <property type="match status" value="1"/>
</dbReference>
<dbReference type="Proteomes" id="UP001058016">
    <property type="component" value="Chromosome"/>
</dbReference>
<evidence type="ECO:0000256" key="1">
    <source>
        <dbReference type="ARBA" id="ARBA00022598"/>
    </source>
</evidence>
<evidence type="ECO:0000313" key="10">
    <source>
        <dbReference type="EMBL" id="UUF05129.1"/>
    </source>
</evidence>
<gene>
    <name evidence="10" type="ORF">J0J69_08460</name>
    <name evidence="11" type="ORF">J0J70_05530</name>
</gene>
<dbReference type="EMBL" id="CP071249">
    <property type="protein sequence ID" value="UUF05129.1"/>
    <property type="molecule type" value="Genomic_DNA"/>
</dbReference>
<dbReference type="Pfam" id="PF02769">
    <property type="entry name" value="AIRS_C"/>
    <property type="match status" value="1"/>
</dbReference>
<dbReference type="PANTHER" id="PTHR10099:SF1">
    <property type="entry name" value="PHOSPHORIBOSYLFORMYLGLYCINAMIDINE SYNTHASE"/>
    <property type="match status" value="1"/>
</dbReference>
<evidence type="ECO:0000256" key="3">
    <source>
        <dbReference type="ARBA" id="ARBA00022741"/>
    </source>
</evidence>
<evidence type="ECO:0000256" key="4">
    <source>
        <dbReference type="ARBA" id="ARBA00022755"/>
    </source>
</evidence>
<sequence length="1235" mass="136790">MSQYRVFVEKKEMYATEAKSLCHDLNENLHLSLTNVRTINVYDVFNVNGQEIETAKQNVLSETVTDIVSMSLDLEGKTYFAVEFLPGQYDQRADSAIQCIQLLTGNDEVRVKSGKVIILDGIASEVEIEKIKQYYINPIEMREKDLQAPLSFDENVEIEDVPTYEGFIDYSDELLNNFLHEHGMAMTLDDIKMIQAYFRKEERRNPTETELKVLDTYWSDHCRHTTFETLIENVTFESGRFHDILQQTFEEYCMMRERVHHNRKPMTLMDMATIAMKEQRKLGSLNDLEVSDEINACSIYIDVDVDGETEPWLLMFKNETHNHPTEIEPFGGASTCIGGAIRDPLSGRSYVYQAMRISGGANVLETVEETMEGKLPQKIISKRSADGNSSYGNQIGLPTTFVREIYHEGYKAKHMEVGAVVGAVKASDVRREKPEAGDIIVLLGGRTGRDGIGGATGSSKAHTETSIQTASSEVQKGNAPTERKIQRLFRNGEVTRLIKKCNDFGAGGVCVAIGELADGLNIDLNAVPVKYSGLNGTELAVSESQERMAVLVAKEDVNALIEFANKENLEATIVAEVTDTNRLVMNWNGRAIVNLSRDFLDTNGARQSTNIIVPTDLEDNPFVSKVEGKSIKEKFLNNLKQPNVASQQGMVEMFDSTIGGTTVLMPYGGKYQLTETEGSVHKIPLLHGVTNTVSMLTYGYNPEITSWSPFHGSAYAVVESMAKIVALGGKWQGIRFSFQEYFRRLGQDPKNWGQPFAALLGSIYVQKGFGLPAIGGKDSMSGSFEDLHVPPTLISFAVQVEKANKILSPEFKAPEHYIYLIKHEPTKDLMPNIEQLKENFNFIYDMVTIGHIKSAFTIKQGGIAEAIAKMSFGNKIGANIKTGYDLFNLELGSIIVESDRPLLFDQAHLLGKTTTDPLIVINQEVITIEESLAAWQGTFENLYPVASVAEEAKVPTVNYENTIITTSSLGATPQVFLPVFPGTNCEYDTARAFEQAGAKSMIDVFCNQNHQDIEASIERMVKHINESQILMLSGGFSAGDEPDGSGKFITSVLMNEQIRESIEGLLERDGLILGICNGFQALIKSGLLPYGKFGMVTEDSPTLTKNDINRHMSKIIRTRIASNKSPWLSGANVGDIHNVAISHGEGKFVANDAMIKQLIENGQIATQYVDLDGKPTMNGIYNPNGSIAAVEGITSPDGRILGKMGHSERMGEQIFKNVPGDYDQLIFQSGVKYFK</sequence>
<dbReference type="Proteomes" id="UP001058072">
    <property type="component" value="Chromosome"/>
</dbReference>
<dbReference type="AlphaFoldDB" id="A0A9Q9FFE9"/>
<evidence type="ECO:0000259" key="8">
    <source>
        <dbReference type="Pfam" id="PF02769"/>
    </source>
</evidence>
<protein>
    <submittedName>
        <fullName evidence="11">Phosphoribosylformylglycinamidine synthase</fullName>
        <ecNumber evidence="11">6.3.5.3</ecNumber>
    </submittedName>
</protein>
<evidence type="ECO:0000313" key="12">
    <source>
        <dbReference type="Proteomes" id="UP001058016"/>
    </source>
</evidence>
<dbReference type="InterPro" id="IPR029062">
    <property type="entry name" value="Class_I_gatase-like"/>
</dbReference>
<dbReference type="RefSeq" id="WP_212724652.1">
    <property type="nucleotide sequence ID" value="NZ_CP071249.1"/>
</dbReference>
<dbReference type="InterPro" id="IPR036921">
    <property type="entry name" value="PurM-like_N_sf"/>
</dbReference>
<feature type="region of interest" description="Disordered" evidence="7">
    <location>
        <begin position="452"/>
        <end position="480"/>
    </location>
</feature>